<dbReference type="Pfam" id="PF08544">
    <property type="entry name" value="GHMP_kinases_C"/>
    <property type="match status" value="1"/>
</dbReference>
<feature type="active site" evidence="9">
    <location>
        <position position="8"/>
    </location>
</feature>
<keyword evidence="7 9" id="KW-0067">ATP-binding</keyword>
<keyword evidence="4 9" id="KW-0808">Transferase</keyword>
<organism evidence="12 13">
    <name type="scientific">Emticicia soli</name>
    <dbReference type="NCBI Taxonomy" id="2027878"/>
    <lineage>
        <taxon>Bacteria</taxon>
        <taxon>Pseudomonadati</taxon>
        <taxon>Bacteroidota</taxon>
        <taxon>Cytophagia</taxon>
        <taxon>Cytophagales</taxon>
        <taxon>Leadbetterellaceae</taxon>
        <taxon>Emticicia</taxon>
    </lineage>
</organism>
<gene>
    <name evidence="9 12" type="primary">ispE</name>
    <name evidence="12" type="ORF">ACFSR2_03955</name>
</gene>
<dbReference type="InterPro" id="IPR020568">
    <property type="entry name" value="Ribosomal_Su5_D2-typ_SF"/>
</dbReference>
<keyword evidence="6 9" id="KW-0418">Kinase</keyword>
<dbReference type="Proteomes" id="UP001597510">
    <property type="component" value="Unassembled WGS sequence"/>
</dbReference>
<evidence type="ECO:0000313" key="13">
    <source>
        <dbReference type="Proteomes" id="UP001597510"/>
    </source>
</evidence>
<dbReference type="InterPro" id="IPR004424">
    <property type="entry name" value="IspE"/>
</dbReference>
<dbReference type="PANTHER" id="PTHR43527">
    <property type="entry name" value="4-DIPHOSPHOCYTIDYL-2-C-METHYL-D-ERYTHRITOL KINASE, CHLOROPLASTIC"/>
    <property type="match status" value="1"/>
</dbReference>
<feature type="binding site" evidence="9">
    <location>
        <begin position="93"/>
        <end position="103"/>
    </location>
    <ligand>
        <name>ATP</name>
        <dbReference type="ChEBI" id="CHEBI:30616"/>
    </ligand>
</feature>
<evidence type="ECO:0000256" key="2">
    <source>
        <dbReference type="ARBA" id="ARBA00012052"/>
    </source>
</evidence>
<evidence type="ECO:0000313" key="12">
    <source>
        <dbReference type="EMBL" id="MFD2520025.1"/>
    </source>
</evidence>
<dbReference type="InterPro" id="IPR006204">
    <property type="entry name" value="GHMP_kinase_N_dom"/>
</dbReference>
<dbReference type="EMBL" id="JBHULC010000004">
    <property type="protein sequence ID" value="MFD2520025.1"/>
    <property type="molecule type" value="Genomic_DNA"/>
</dbReference>
<dbReference type="InterPro" id="IPR036554">
    <property type="entry name" value="GHMP_kinase_C_sf"/>
</dbReference>
<dbReference type="NCBIfam" id="TIGR00154">
    <property type="entry name" value="ispE"/>
    <property type="match status" value="1"/>
</dbReference>
<dbReference type="Gene3D" id="3.30.70.890">
    <property type="entry name" value="GHMP kinase, C-terminal domain"/>
    <property type="match status" value="1"/>
</dbReference>
<dbReference type="Pfam" id="PF00288">
    <property type="entry name" value="GHMP_kinases_N"/>
    <property type="match status" value="1"/>
</dbReference>
<feature type="domain" description="GHMP kinase N-terminal" evidence="10">
    <location>
        <begin position="63"/>
        <end position="139"/>
    </location>
</feature>
<dbReference type="EC" id="2.7.1.148" evidence="2 9"/>
<keyword evidence="9" id="KW-0414">Isoprene biosynthesis</keyword>
<reference evidence="13" key="1">
    <citation type="journal article" date="2019" name="Int. J. Syst. Evol. Microbiol.">
        <title>The Global Catalogue of Microorganisms (GCM) 10K type strain sequencing project: providing services to taxonomists for standard genome sequencing and annotation.</title>
        <authorList>
            <consortium name="The Broad Institute Genomics Platform"/>
            <consortium name="The Broad Institute Genome Sequencing Center for Infectious Disease"/>
            <person name="Wu L."/>
            <person name="Ma J."/>
        </authorList>
    </citation>
    <scope>NUCLEOTIDE SEQUENCE [LARGE SCALE GENOMIC DNA]</scope>
    <source>
        <strain evidence="13">KCTC 52344</strain>
    </source>
</reference>
<sequence>MLTFPNAKINLGLNIVEKRPDGFHNIESVFYPVNWCDALEIVPAAQFQFQSSGLAIPGDEKNNLCIKAFQLIRTKNPKMADKAAHFHLHKVIPMGAGLGGGSADGAFALKILNEIFELGLNTNELQNYARLLGSDCAFFIENRPVFCYNKGDEFEEFSLNLKGRFIVLVNPAIHISTAEAYAGVKPQKAAIPLKEALLLPLNKWEGIVKNDFEQNLLWKYPTIAETKKVLYEQGALYASMTGSGSTVYGIFETEKDLKAQFPDFALWQGYFN</sequence>
<evidence type="ECO:0000256" key="4">
    <source>
        <dbReference type="ARBA" id="ARBA00022679"/>
    </source>
</evidence>
<proteinExistence type="inferred from homology"/>
<feature type="active site" evidence="9">
    <location>
        <position position="135"/>
    </location>
</feature>
<dbReference type="RefSeq" id="WP_340235434.1">
    <property type="nucleotide sequence ID" value="NZ_JBBEWC010000004.1"/>
</dbReference>
<evidence type="ECO:0000256" key="7">
    <source>
        <dbReference type="ARBA" id="ARBA00022840"/>
    </source>
</evidence>
<comment type="catalytic activity">
    <reaction evidence="9">
        <text>4-CDP-2-C-methyl-D-erythritol + ATP = 4-CDP-2-C-methyl-D-erythritol 2-phosphate + ADP + H(+)</text>
        <dbReference type="Rhea" id="RHEA:18437"/>
        <dbReference type="ChEBI" id="CHEBI:15378"/>
        <dbReference type="ChEBI" id="CHEBI:30616"/>
        <dbReference type="ChEBI" id="CHEBI:57823"/>
        <dbReference type="ChEBI" id="CHEBI:57919"/>
        <dbReference type="ChEBI" id="CHEBI:456216"/>
        <dbReference type="EC" id="2.7.1.148"/>
    </reaction>
</comment>
<evidence type="ECO:0000256" key="6">
    <source>
        <dbReference type="ARBA" id="ARBA00022777"/>
    </source>
</evidence>
<keyword evidence="13" id="KW-1185">Reference proteome</keyword>
<protein>
    <recommendedName>
        <fullName evidence="3 9">4-diphosphocytidyl-2-C-methyl-D-erythritol kinase</fullName>
        <shortName evidence="9">CMK</shortName>
        <ecNumber evidence="2 9">2.7.1.148</ecNumber>
    </recommendedName>
    <alternativeName>
        <fullName evidence="8 9">4-(cytidine-5'-diphospho)-2-C-methyl-D-erythritol kinase</fullName>
    </alternativeName>
</protein>
<dbReference type="GO" id="GO:0050515">
    <property type="term" value="F:4-(cytidine 5'-diphospho)-2-C-methyl-D-erythritol kinase activity"/>
    <property type="evidence" value="ECO:0007669"/>
    <property type="project" value="UniProtKB-EC"/>
</dbReference>
<evidence type="ECO:0000259" key="10">
    <source>
        <dbReference type="Pfam" id="PF00288"/>
    </source>
</evidence>
<comment type="function">
    <text evidence="9">Catalyzes the phosphorylation of the position 2 hydroxy group of 4-diphosphocytidyl-2C-methyl-D-erythritol.</text>
</comment>
<evidence type="ECO:0000256" key="9">
    <source>
        <dbReference type="HAMAP-Rule" id="MF_00061"/>
    </source>
</evidence>
<dbReference type="InterPro" id="IPR013750">
    <property type="entry name" value="GHMP_kinase_C_dom"/>
</dbReference>
<comment type="pathway">
    <text evidence="9">Isoprenoid biosynthesis; isopentenyl diphosphate biosynthesis via DXP pathway; isopentenyl diphosphate from 1-deoxy-D-xylulose 5-phosphate: step 3/6.</text>
</comment>
<evidence type="ECO:0000256" key="1">
    <source>
        <dbReference type="ARBA" id="ARBA00009684"/>
    </source>
</evidence>
<feature type="domain" description="GHMP kinase C-terminal" evidence="11">
    <location>
        <begin position="220"/>
        <end position="258"/>
    </location>
</feature>
<comment type="similarity">
    <text evidence="1 9">Belongs to the GHMP kinase family. IspE subfamily.</text>
</comment>
<evidence type="ECO:0000256" key="5">
    <source>
        <dbReference type="ARBA" id="ARBA00022741"/>
    </source>
</evidence>
<dbReference type="InterPro" id="IPR014721">
    <property type="entry name" value="Ribsml_uS5_D2-typ_fold_subgr"/>
</dbReference>
<dbReference type="HAMAP" id="MF_00061">
    <property type="entry name" value="IspE"/>
    <property type="match status" value="1"/>
</dbReference>
<evidence type="ECO:0000256" key="8">
    <source>
        <dbReference type="ARBA" id="ARBA00032554"/>
    </source>
</evidence>
<accession>A0ABW5J610</accession>
<evidence type="ECO:0000259" key="11">
    <source>
        <dbReference type="Pfam" id="PF08544"/>
    </source>
</evidence>
<comment type="caution">
    <text evidence="12">The sequence shown here is derived from an EMBL/GenBank/DDBJ whole genome shotgun (WGS) entry which is preliminary data.</text>
</comment>
<evidence type="ECO:0000256" key="3">
    <source>
        <dbReference type="ARBA" id="ARBA00017473"/>
    </source>
</evidence>
<dbReference type="SUPFAM" id="SSF55060">
    <property type="entry name" value="GHMP Kinase, C-terminal domain"/>
    <property type="match status" value="1"/>
</dbReference>
<dbReference type="Gene3D" id="3.30.230.10">
    <property type="match status" value="1"/>
</dbReference>
<keyword evidence="5 9" id="KW-0547">Nucleotide-binding</keyword>
<dbReference type="PIRSF" id="PIRSF010376">
    <property type="entry name" value="IspE"/>
    <property type="match status" value="1"/>
</dbReference>
<dbReference type="SUPFAM" id="SSF54211">
    <property type="entry name" value="Ribosomal protein S5 domain 2-like"/>
    <property type="match status" value="1"/>
</dbReference>
<dbReference type="PANTHER" id="PTHR43527:SF2">
    <property type="entry name" value="4-DIPHOSPHOCYTIDYL-2-C-METHYL-D-ERYTHRITOL KINASE, CHLOROPLASTIC"/>
    <property type="match status" value="1"/>
</dbReference>
<name>A0ABW5J610_9BACT</name>